<sequence length="301" mass="32946">MVDKRWYLTSVPIVAFTVIFIGILLPVFLKQRSVNRGSANYEVLYSQGALDGSAIYLLVLVSNMNTLTYELTTSASIQSLAPDLYNNATNTLNKAVRIQLNSDLLMLTNTTAAIDTAITSTASIVEGSIAWYPFDKYTTRLDVAAATGVAAFNGSDSSPVPVDIIVAQHEDFEWNYNVKFSPLDTMDAKTIGQIPLEVSVRRSINMYTVLVFFGIWAVTFSIAYIGSLAVIWKRRAPDNPVIFISALFAIPAFRNTCPGNPPYGVLFDIIGTYIAIAVTCTFLVLVSIAYMKPKPPAVQNP</sequence>
<name>A0A6G0WRI7_9STRA</name>
<evidence type="ECO:0008006" key="4">
    <source>
        <dbReference type="Google" id="ProtNLM"/>
    </source>
</evidence>
<reference evidence="2 3" key="1">
    <citation type="submission" date="2019-07" db="EMBL/GenBank/DDBJ databases">
        <title>Genomics analysis of Aphanomyces spp. identifies a new class of oomycete effector associated with host adaptation.</title>
        <authorList>
            <person name="Gaulin E."/>
        </authorList>
    </citation>
    <scope>NUCLEOTIDE SEQUENCE [LARGE SCALE GENOMIC DNA]</scope>
    <source>
        <strain evidence="2 3">ATCC 201684</strain>
    </source>
</reference>
<evidence type="ECO:0000313" key="2">
    <source>
        <dbReference type="EMBL" id="KAF0730014.1"/>
    </source>
</evidence>
<comment type="caution">
    <text evidence="2">The sequence shown here is derived from an EMBL/GenBank/DDBJ whole genome shotgun (WGS) entry which is preliminary data.</text>
</comment>
<evidence type="ECO:0000313" key="3">
    <source>
        <dbReference type="Proteomes" id="UP000481153"/>
    </source>
</evidence>
<dbReference type="Proteomes" id="UP000481153">
    <property type="component" value="Unassembled WGS sequence"/>
</dbReference>
<evidence type="ECO:0000256" key="1">
    <source>
        <dbReference type="SAM" id="Phobius"/>
    </source>
</evidence>
<dbReference type="AlphaFoldDB" id="A0A6G0WRI7"/>
<protein>
    <recommendedName>
        <fullName evidence="4">DUF4436 domain-containing protein</fullName>
    </recommendedName>
</protein>
<dbReference type="InterPro" id="IPR027948">
    <property type="entry name" value="DUF4436"/>
</dbReference>
<accession>A0A6G0WRI7</accession>
<feature type="transmembrane region" description="Helical" evidence="1">
    <location>
        <begin position="6"/>
        <end position="29"/>
    </location>
</feature>
<dbReference type="VEuPathDB" id="FungiDB:AeMF1_011317"/>
<feature type="transmembrane region" description="Helical" evidence="1">
    <location>
        <begin position="270"/>
        <end position="291"/>
    </location>
</feature>
<keyword evidence="1" id="KW-0472">Membrane</keyword>
<gene>
    <name evidence="2" type="ORF">Ae201684_012503</name>
</gene>
<dbReference type="OrthoDB" id="64994at2759"/>
<keyword evidence="1" id="KW-0812">Transmembrane</keyword>
<keyword evidence="1" id="KW-1133">Transmembrane helix</keyword>
<keyword evidence="3" id="KW-1185">Reference proteome</keyword>
<organism evidence="2 3">
    <name type="scientific">Aphanomyces euteiches</name>
    <dbReference type="NCBI Taxonomy" id="100861"/>
    <lineage>
        <taxon>Eukaryota</taxon>
        <taxon>Sar</taxon>
        <taxon>Stramenopiles</taxon>
        <taxon>Oomycota</taxon>
        <taxon>Saprolegniomycetes</taxon>
        <taxon>Saprolegniales</taxon>
        <taxon>Verrucalvaceae</taxon>
        <taxon>Aphanomyces</taxon>
    </lineage>
</organism>
<proteinExistence type="predicted"/>
<feature type="transmembrane region" description="Helical" evidence="1">
    <location>
        <begin position="209"/>
        <end position="232"/>
    </location>
</feature>
<dbReference type="Pfam" id="PF14494">
    <property type="entry name" value="DUF4436"/>
    <property type="match status" value="1"/>
</dbReference>
<dbReference type="EMBL" id="VJMJ01000158">
    <property type="protein sequence ID" value="KAF0730014.1"/>
    <property type="molecule type" value="Genomic_DNA"/>
</dbReference>